<dbReference type="Gene3D" id="3.20.20.80">
    <property type="entry name" value="Glycosidases"/>
    <property type="match status" value="1"/>
</dbReference>
<dbReference type="GO" id="GO:0006032">
    <property type="term" value="P:chitin catabolic process"/>
    <property type="evidence" value="ECO:0007669"/>
    <property type="project" value="TreeGrafter"/>
</dbReference>
<evidence type="ECO:0000313" key="9">
    <source>
        <dbReference type="EMBL" id="PSJ38474.1"/>
    </source>
</evidence>
<dbReference type="InterPro" id="IPR001223">
    <property type="entry name" value="Glyco_hydro18_cat"/>
</dbReference>
<dbReference type="PANTHER" id="PTHR11177">
    <property type="entry name" value="CHITINASE"/>
    <property type="match status" value="1"/>
</dbReference>
<gene>
    <name evidence="9" type="ORF">C7I55_18755</name>
</gene>
<evidence type="ECO:0000256" key="6">
    <source>
        <dbReference type="RuleBase" id="RU004453"/>
    </source>
</evidence>
<dbReference type="GO" id="GO:0008061">
    <property type="term" value="F:chitin binding"/>
    <property type="evidence" value="ECO:0007669"/>
    <property type="project" value="InterPro"/>
</dbReference>
<sequence length="345" mass="36538">MHRIRFAGAIALMLAMLPIGTASMAARPLAVGYIPVFKRLERSIAKADFADYTHLNLAFVNPDKGGRILDGAGFACAQDGARGMLQADSVRSVAAKAHAAGSKLLISLGGGGIPACSGDWSALLQPGTRGPLVKALVDAVDRHGLDGIDVDIEGALLTKIDKEGNFTPFIAALSEALKRRGKLLTCATASYEGGMVPVSSIPYFDIVGVMSYDAIGTTWGKAGDEHSTVEQARKDVQLWLDRGVAKEKLALGLPFYGYGYGDYTPNHPFRDIRQKFGAAALLTDVIGSRCAGCSYITFNGPPTLAEKGRLAGSRAGGIMVWEISQDSDDHLLIRTVNKAVRDAAE</sequence>
<feature type="signal peptide" evidence="7">
    <location>
        <begin position="1"/>
        <end position="25"/>
    </location>
</feature>
<dbReference type="GO" id="GO:0005975">
    <property type="term" value="P:carbohydrate metabolic process"/>
    <property type="evidence" value="ECO:0007669"/>
    <property type="project" value="InterPro"/>
</dbReference>
<evidence type="ECO:0000256" key="4">
    <source>
        <dbReference type="ARBA" id="ARBA00023295"/>
    </source>
</evidence>
<evidence type="ECO:0000256" key="2">
    <source>
        <dbReference type="ARBA" id="ARBA00012729"/>
    </source>
</evidence>
<dbReference type="SMART" id="SM00636">
    <property type="entry name" value="Glyco_18"/>
    <property type="match status" value="1"/>
</dbReference>
<dbReference type="PROSITE" id="PS51910">
    <property type="entry name" value="GH18_2"/>
    <property type="match status" value="1"/>
</dbReference>
<accession>A0A2P7QKI6</accession>
<dbReference type="SUPFAM" id="SSF51445">
    <property type="entry name" value="(Trans)glycosidases"/>
    <property type="match status" value="1"/>
</dbReference>
<evidence type="ECO:0000256" key="7">
    <source>
        <dbReference type="SAM" id="SignalP"/>
    </source>
</evidence>
<dbReference type="GO" id="GO:0005576">
    <property type="term" value="C:extracellular region"/>
    <property type="evidence" value="ECO:0007669"/>
    <property type="project" value="TreeGrafter"/>
</dbReference>
<organism evidence="9 10">
    <name type="scientific">Allosphingosinicella deserti</name>
    <dbReference type="NCBI Taxonomy" id="2116704"/>
    <lineage>
        <taxon>Bacteria</taxon>
        <taxon>Pseudomonadati</taxon>
        <taxon>Pseudomonadota</taxon>
        <taxon>Alphaproteobacteria</taxon>
        <taxon>Sphingomonadales</taxon>
        <taxon>Sphingomonadaceae</taxon>
        <taxon>Allosphingosinicella</taxon>
    </lineage>
</organism>
<dbReference type="InterPro" id="IPR050314">
    <property type="entry name" value="Glycosyl_Hydrlase_18"/>
</dbReference>
<dbReference type="EMBL" id="PXYI01000006">
    <property type="protein sequence ID" value="PSJ38474.1"/>
    <property type="molecule type" value="Genomic_DNA"/>
</dbReference>
<dbReference type="Pfam" id="PF00704">
    <property type="entry name" value="Glyco_hydro_18"/>
    <property type="match status" value="1"/>
</dbReference>
<dbReference type="PROSITE" id="PS01095">
    <property type="entry name" value="GH18_1"/>
    <property type="match status" value="1"/>
</dbReference>
<evidence type="ECO:0000256" key="1">
    <source>
        <dbReference type="ARBA" id="ARBA00000822"/>
    </source>
</evidence>
<feature type="domain" description="GH18" evidence="8">
    <location>
        <begin position="28"/>
        <end position="343"/>
    </location>
</feature>
<comment type="similarity">
    <text evidence="6">Belongs to the glycosyl hydrolase 18 family.</text>
</comment>
<keyword evidence="3 5" id="KW-0378">Hydrolase</keyword>
<comment type="catalytic activity">
    <reaction evidence="1">
        <text>Random endo-hydrolysis of N-acetyl-beta-D-glucosaminide (1-&gt;4)-beta-linkages in chitin and chitodextrins.</text>
        <dbReference type="EC" id="3.2.1.14"/>
    </reaction>
</comment>
<keyword evidence="7" id="KW-0732">Signal</keyword>
<dbReference type="RefSeq" id="WP_106514543.1">
    <property type="nucleotide sequence ID" value="NZ_PXYI01000006.1"/>
</dbReference>
<dbReference type="GO" id="GO:0008843">
    <property type="term" value="F:endochitinase activity"/>
    <property type="evidence" value="ECO:0007669"/>
    <property type="project" value="UniProtKB-EC"/>
</dbReference>
<keyword evidence="10" id="KW-1185">Reference proteome</keyword>
<evidence type="ECO:0000256" key="5">
    <source>
        <dbReference type="RuleBase" id="RU000489"/>
    </source>
</evidence>
<dbReference type="PANTHER" id="PTHR11177:SF317">
    <property type="entry name" value="CHITINASE 12-RELATED"/>
    <property type="match status" value="1"/>
</dbReference>
<dbReference type="InterPro" id="IPR001579">
    <property type="entry name" value="Glyco_hydro_18_chit_AS"/>
</dbReference>
<feature type="chain" id="PRO_5015189395" description="chitinase" evidence="7">
    <location>
        <begin position="26"/>
        <end position="345"/>
    </location>
</feature>
<reference evidence="9 10" key="1">
    <citation type="submission" date="2018-03" db="EMBL/GenBank/DDBJ databases">
        <title>The draft genome of Sphingosinicella sp. GL-C-18.</title>
        <authorList>
            <person name="Liu L."/>
            <person name="Li L."/>
            <person name="Liang L."/>
            <person name="Zhang X."/>
            <person name="Wang T."/>
        </authorList>
    </citation>
    <scope>NUCLEOTIDE SEQUENCE [LARGE SCALE GENOMIC DNA]</scope>
    <source>
        <strain evidence="9 10">GL-C-18</strain>
    </source>
</reference>
<dbReference type="AlphaFoldDB" id="A0A2P7QKI6"/>
<protein>
    <recommendedName>
        <fullName evidence="2">chitinase</fullName>
        <ecNumber evidence="2">3.2.1.14</ecNumber>
    </recommendedName>
</protein>
<dbReference type="EC" id="3.2.1.14" evidence="2"/>
<dbReference type="Proteomes" id="UP000241167">
    <property type="component" value="Unassembled WGS sequence"/>
</dbReference>
<proteinExistence type="inferred from homology"/>
<dbReference type="Gene3D" id="3.40.5.30">
    <property type="entry name" value="(Trans)glycosidases - domain 2"/>
    <property type="match status" value="1"/>
</dbReference>
<keyword evidence="4 5" id="KW-0326">Glycosidase</keyword>
<evidence type="ECO:0000256" key="3">
    <source>
        <dbReference type="ARBA" id="ARBA00022801"/>
    </source>
</evidence>
<evidence type="ECO:0000259" key="8">
    <source>
        <dbReference type="PROSITE" id="PS51910"/>
    </source>
</evidence>
<dbReference type="InterPro" id="IPR017853">
    <property type="entry name" value="GH"/>
</dbReference>
<dbReference type="OrthoDB" id="9775889at2"/>
<name>A0A2P7QKI6_9SPHN</name>
<comment type="caution">
    <text evidence="9">The sequence shown here is derived from an EMBL/GenBank/DDBJ whole genome shotgun (WGS) entry which is preliminary data.</text>
</comment>
<dbReference type="InterPro" id="IPR011583">
    <property type="entry name" value="Chitinase_II/V-like_cat"/>
</dbReference>
<evidence type="ECO:0000313" key="10">
    <source>
        <dbReference type="Proteomes" id="UP000241167"/>
    </source>
</evidence>